<protein>
    <recommendedName>
        <fullName evidence="6">TonB C-terminal domain-containing protein</fullName>
    </recommendedName>
</protein>
<organism evidence="2 5">
    <name type="scientific">Fulvivirga sedimenti</name>
    <dbReference type="NCBI Taxonomy" id="2879465"/>
    <lineage>
        <taxon>Bacteria</taxon>
        <taxon>Pseudomonadati</taxon>
        <taxon>Bacteroidota</taxon>
        <taxon>Cytophagia</taxon>
        <taxon>Cytophagales</taxon>
        <taxon>Fulvivirgaceae</taxon>
        <taxon>Fulvivirga</taxon>
    </lineage>
</organism>
<evidence type="ECO:0000313" key="4">
    <source>
        <dbReference type="EMBL" id="MCA6077283.1"/>
    </source>
</evidence>
<dbReference type="Proteomes" id="UP001139409">
    <property type="component" value="Unassembled WGS sequence"/>
</dbReference>
<evidence type="ECO:0000313" key="2">
    <source>
        <dbReference type="EMBL" id="MCA6074978.1"/>
    </source>
</evidence>
<evidence type="ECO:0000313" key="5">
    <source>
        <dbReference type="Proteomes" id="UP001139409"/>
    </source>
</evidence>
<keyword evidence="1" id="KW-0732">Signal</keyword>
<accession>A0A9X1HQ95</accession>
<evidence type="ECO:0008006" key="6">
    <source>
        <dbReference type="Google" id="ProtNLM"/>
    </source>
</evidence>
<dbReference type="EMBL" id="JAIXNE010000004">
    <property type="protein sequence ID" value="MCA6077283.1"/>
    <property type="molecule type" value="Genomic_DNA"/>
</dbReference>
<dbReference type="EMBL" id="JAIXNE010000002">
    <property type="protein sequence ID" value="MCA6074978.1"/>
    <property type="molecule type" value="Genomic_DNA"/>
</dbReference>
<feature type="signal peptide" evidence="1">
    <location>
        <begin position="1"/>
        <end position="20"/>
    </location>
</feature>
<gene>
    <name evidence="2" type="ORF">LDX50_08860</name>
    <name evidence="3" type="ORF">LDX50_14830</name>
    <name evidence="4" type="ORF">LDX50_20550</name>
</gene>
<comment type="caution">
    <text evidence="2">The sequence shown here is derived from an EMBL/GenBank/DDBJ whole genome shotgun (WGS) entry which is preliminary data.</text>
</comment>
<sequence length="193" mass="21538">MKTLKFAVILILITPSLVFGQAGRSALNNSFKGGVDAFRLFVTNKLYYPRDARINGTIGTSIFTFGINCDTEMPFDFEFETKMGDNIEDAIINAIMSTQGSWYACSTSNSERIRIKLSFTINGVGPVAKDALAVINAMDSGNQALDDGKLIDRALKAQRKNKIDKAEKYVNQLIARYPDNSEYRQMLENLRNN</sequence>
<keyword evidence="5" id="KW-1185">Reference proteome</keyword>
<reference evidence="2" key="1">
    <citation type="submission" date="2021-09" db="EMBL/GenBank/DDBJ databases">
        <title>Fulvivirga sp. isolated from coastal sediment.</title>
        <authorList>
            <person name="Yu H."/>
        </authorList>
    </citation>
    <scope>NUCLEOTIDE SEQUENCE</scope>
    <source>
        <strain evidence="2">1062</strain>
    </source>
</reference>
<evidence type="ECO:0000313" key="3">
    <source>
        <dbReference type="EMBL" id="MCA6076155.1"/>
    </source>
</evidence>
<feature type="chain" id="PRO_5041114867" description="TonB C-terminal domain-containing protein" evidence="1">
    <location>
        <begin position="21"/>
        <end position="193"/>
    </location>
</feature>
<name>A0A9X1HQ95_9BACT</name>
<dbReference type="AlphaFoldDB" id="A0A9X1HQ95"/>
<dbReference type="EMBL" id="JAIXNE010000003">
    <property type="protein sequence ID" value="MCA6076155.1"/>
    <property type="molecule type" value="Genomic_DNA"/>
</dbReference>
<dbReference type="RefSeq" id="WP_225698086.1">
    <property type="nucleotide sequence ID" value="NZ_JAIXNE010000002.1"/>
</dbReference>
<proteinExistence type="predicted"/>
<evidence type="ECO:0000256" key="1">
    <source>
        <dbReference type="SAM" id="SignalP"/>
    </source>
</evidence>